<organism evidence="6 7">
    <name type="scientific">Amazonocrinis nigriterrae CENA67</name>
    <dbReference type="NCBI Taxonomy" id="2794033"/>
    <lineage>
        <taxon>Bacteria</taxon>
        <taxon>Bacillati</taxon>
        <taxon>Cyanobacteriota</taxon>
        <taxon>Cyanophyceae</taxon>
        <taxon>Nostocales</taxon>
        <taxon>Nostocaceae</taxon>
        <taxon>Amazonocrinis</taxon>
        <taxon>Amazonocrinis nigriterrae</taxon>
    </lineage>
</organism>
<evidence type="ECO:0000256" key="3">
    <source>
        <dbReference type="ARBA" id="ARBA00022840"/>
    </source>
</evidence>
<dbReference type="Proteomes" id="UP000632766">
    <property type="component" value="Unassembled WGS sequence"/>
</dbReference>
<feature type="domain" description="SF3 helicase" evidence="5">
    <location>
        <begin position="190"/>
        <end position="353"/>
    </location>
</feature>
<dbReference type="PROSITE" id="PS51206">
    <property type="entry name" value="SF3_HELICASE_1"/>
    <property type="match status" value="1"/>
</dbReference>
<feature type="region of interest" description="Disordered" evidence="4">
    <location>
        <begin position="498"/>
        <end position="570"/>
    </location>
</feature>
<keyword evidence="3" id="KW-0067">ATP-binding</keyword>
<keyword evidence="2" id="KW-0378">Hydrolase</keyword>
<dbReference type="InterPro" id="IPR006500">
    <property type="entry name" value="Helicase_put_C_phage/plasmid"/>
</dbReference>
<dbReference type="InterPro" id="IPR051620">
    <property type="entry name" value="ORF904-like_C"/>
</dbReference>
<evidence type="ECO:0000313" key="6">
    <source>
        <dbReference type="EMBL" id="MBH8566302.1"/>
    </source>
</evidence>
<dbReference type="InterPro" id="IPR014818">
    <property type="entry name" value="Phage/plasmid_primase_P4_C"/>
</dbReference>
<evidence type="ECO:0000256" key="4">
    <source>
        <dbReference type="SAM" id="MobiDB-lite"/>
    </source>
</evidence>
<sequence>MFDDTDVANGRRFVADHVGAALYVDDWGHWALFDGARWVPDKSGARVERLAKETTDRMAREAADALGAAARAYAGAEDEDEKERLKGAMNAAKRRLGWAKASQDMKRVRAMLAAARSEPRVYVRFGRDRFDTHPHLLNCPNGTVDLRTGAVRPHDRADFLTKLCPTAFNPTAKRDGYLAFLETVFHGRPAVAAYIRRLSGYAATGETCDHTAHFWWGGGSNGKSVLQLLWLDALGNTADGYAHTPPPELLIEDRASRHPTEKVGLRGARLAVCSETPEDARLDEQKLKALTGDDLVQARGMKQDFFQFPPTHKFVIPTNHKPRVRGADHGIWRRLRLVPFQVTFWKEADRALDPAAEPETGPGKKYDPAFRADPELLDRLRGEEREGVLADMVEHAVAFYRAGRTLDPPDEVANATADYRKAEDLIGQYLDDHVLADANGRVAGGELYGHFKQWWADEGYDAKRTPTVRRFGDEVKGRFDSFKDSKVYYRVRLGSDDRTRENGRVDPQNQVRSCGQGPGNPGVSGYRNRIIIEPSRGRAPFGVNPDLTPNPPAHPASDRQNDGGGFTFTG</sequence>
<keyword evidence="7" id="KW-1185">Reference proteome</keyword>
<comment type="caution">
    <text evidence="6">The sequence shown here is derived from an EMBL/GenBank/DDBJ whole genome shotgun (WGS) entry which is preliminary data.</text>
</comment>
<dbReference type="Gene3D" id="3.40.50.300">
    <property type="entry name" value="P-loop containing nucleotide triphosphate hydrolases"/>
    <property type="match status" value="1"/>
</dbReference>
<protein>
    <recommendedName>
        <fullName evidence="5">SF3 helicase domain-containing protein</fullName>
    </recommendedName>
</protein>
<dbReference type="SMART" id="SM00885">
    <property type="entry name" value="D5_N"/>
    <property type="match status" value="1"/>
</dbReference>
<evidence type="ECO:0000313" key="7">
    <source>
        <dbReference type="Proteomes" id="UP000632766"/>
    </source>
</evidence>
<dbReference type="Pfam" id="PF19263">
    <property type="entry name" value="DUF5906"/>
    <property type="match status" value="1"/>
</dbReference>
<keyword evidence="1" id="KW-0547">Nucleotide-binding</keyword>
<dbReference type="GO" id="GO:0005524">
    <property type="term" value="F:ATP binding"/>
    <property type="evidence" value="ECO:0007669"/>
    <property type="project" value="UniProtKB-KW"/>
</dbReference>
<dbReference type="EMBL" id="JAECZC010000087">
    <property type="protein sequence ID" value="MBH8566302.1"/>
    <property type="molecule type" value="Genomic_DNA"/>
</dbReference>
<dbReference type="InterPro" id="IPR014015">
    <property type="entry name" value="Helicase_SF3_DNA-vir"/>
</dbReference>
<reference evidence="6 7" key="1">
    <citation type="journal article" date="2021" name="Int. J. Syst. Evol. Microbiol.">
        <title>Amazonocrinis nigriterrae gen. nov., sp. nov., Atlanticothrix silvestris gen. nov., sp. nov. and Dendronalium phyllosphericum gen. nov., sp. nov., nostocacean cyanobacteria from Brazilian environments.</title>
        <authorList>
            <person name="Alvarenga D.O."/>
            <person name="Andreote A.P.D."/>
            <person name="Branco L.H.Z."/>
            <person name="Delbaje E."/>
            <person name="Cruz R.B."/>
            <person name="Varani A.M."/>
            <person name="Fiore M.F."/>
        </authorList>
    </citation>
    <scope>NUCLEOTIDE SEQUENCE [LARGE SCALE GENOMIC DNA]</scope>
    <source>
        <strain evidence="6 7">CENA67</strain>
    </source>
</reference>
<accession>A0A8J7HVH2</accession>
<dbReference type="Pfam" id="PF08706">
    <property type="entry name" value="D5_N"/>
    <property type="match status" value="1"/>
</dbReference>
<dbReference type="PANTHER" id="PTHR35372:SF2">
    <property type="entry name" value="SF3 HELICASE DOMAIN-CONTAINING PROTEIN"/>
    <property type="match status" value="1"/>
</dbReference>
<dbReference type="GO" id="GO:0016787">
    <property type="term" value="F:hydrolase activity"/>
    <property type="evidence" value="ECO:0007669"/>
    <property type="project" value="UniProtKB-KW"/>
</dbReference>
<name>A0A8J7HVH2_9NOST</name>
<evidence type="ECO:0000256" key="2">
    <source>
        <dbReference type="ARBA" id="ARBA00022801"/>
    </source>
</evidence>
<dbReference type="AlphaFoldDB" id="A0A8J7HVH2"/>
<dbReference type="InterPro" id="IPR027417">
    <property type="entry name" value="P-loop_NTPase"/>
</dbReference>
<gene>
    <name evidence="6" type="ORF">I8748_29805</name>
</gene>
<proteinExistence type="predicted"/>
<evidence type="ECO:0000256" key="1">
    <source>
        <dbReference type="ARBA" id="ARBA00022741"/>
    </source>
</evidence>
<dbReference type="NCBIfam" id="TIGR01613">
    <property type="entry name" value="primase_Cterm"/>
    <property type="match status" value="1"/>
</dbReference>
<dbReference type="PANTHER" id="PTHR35372">
    <property type="entry name" value="ATP BINDING PROTEIN-RELATED"/>
    <property type="match status" value="1"/>
</dbReference>
<evidence type="ECO:0000259" key="5">
    <source>
        <dbReference type="PROSITE" id="PS51206"/>
    </source>
</evidence>
<dbReference type="InterPro" id="IPR045455">
    <property type="entry name" value="NrS-1_pol-like_helicase"/>
</dbReference>